<evidence type="ECO:0000256" key="1">
    <source>
        <dbReference type="SAM" id="Coils"/>
    </source>
</evidence>
<dbReference type="AlphaFoldDB" id="A0A9E7CTT6"/>
<dbReference type="Proteomes" id="UP000831290">
    <property type="component" value="Chromosome"/>
</dbReference>
<evidence type="ECO:0000313" key="3">
    <source>
        <dbReference type="EMBL" id="UOB18671.1"/>
    </source>
</evidence>
<reference evidence="3" key="1">
    <citation type="submission" date="2022-03" db="EMBL/GenBank/DDBJ databases">
        <title>Description of Abyssus ytuae gen. nov., sp. nov., a novel member of the family Flavobacteriaceae isolated from the sediment of Mariana Trench.</title>
        <authorList>
            <person name="Zhang J."/>
            <person name="Xu X."/>
        </authorList>
    </citation>
    <scope>NUCLEOTIDE SEQUENCE</scope>
    <source>
        <strain evidence="3">MT3330</strain>
    </source>
</reference>
<feature type="coiled-coil region" evidence="1">
    <location>
        <begin position="138"/>
        <end position="172"/>
    </location>
</feature>
<accession>A0A9E7CTT6</accession>
<sequence>MREILNTFLDTTRERIKNPFIGAFIFSFVAFNWKPIFIILFASKTIQEKIKIVESEYTGLLYNLWLPILFALFYVLILPYIMWLFDRISSKAVVGRKENVVEQQLFDLRSKQRLAEQESRLEDIRASFRETADLNKKIDVLSTQIEERDKTIEVLQNELETAQDDQSRLQNFLRHQNDNSLTEKQKEDFAKKYESFKTSDLYEFFKEVGSEISRRNSVPNNMDDLIIEKFRHTDIIREVRDEENQRIYYEFTKKGEFFWKEYILNLKIVRKPDPKDDLPF</sequence>
<dbReference type="KEGG" id="fbm:MQE35_05115"/>
<feature type="transmembrane region" description="Helical" evidence="2">
    <location>
        <begin position="20"/>
        <end position="42"/>
    </location>
</feature>
<keyword evidence="2" id="KW-0812">Transmembrane</keyword>
<gene>
    <name evidence="3" type="ORF">MQE35_05115</name>
</gene>
<keyword evidence="4" id="KW-1185">Reference proteome</keyword>
<evidence type="ECO:0000256" key="2">
    <source>
        <dbReference type="SAM" id="Phobius"/>
    </source>
</evidence>
<keyword evidence="2" id="KW-0472">Membrane</keyword>
<organism evidence="3 4">
    <name type="scientific">Abyssalbus ytuae</name>
    <dbReference type="NCBI Taxonomy" id="2926907"/>
    <lineage>
        <taxon>Bacteria</taxon>
        <taxon>Pseudomonadati</taxon>
        <taxon>Bacteroidota</taxon>
        <taxon>Flavobacteriia</taxon>
        <taxon>Flavobacteriales</taxon>
        <taxon>Flavobacteriaceae</taxon>
        <taxon>Abyssalbus</taxon>
    </lineage>
</organism>
<proteinExistence type="predicted"/>
<feature type="transmembrane region" description="Helical" evidence="2">
    <location>
        <begin position="62"/>
        <end position="85"/>
    </location>
</feature>
<evidence type="ECO:0000313" key="4">
    <source>
        <dbReference type="Proteomes" id="UP000831290"/>
    </source>
</evidence>
<name>A0A9E7CTT6_9FLAO</name>
<protein>
    <submittedName>
        <fullName evidence="3">Uncharacterized protein</fullName>
    </submittedName>
</protein>
<dbReference type="EMBL" id="CP094358">
    <property type="protein sequence ID" value="UOB18671.1"/>
    <property type="molecule type" value="Genomic_DNA"/>
</dbReference>
<dbReference type="RefSeq" id="WP_255845288.1">
    <property type="nucleotide sequence ID" value="NZ_CP094358.1"/>
</dbReference>
<keyword evidence="1" id="KW-0175">Coiled coil</keyword>
<keyword evidence="2" id="KW-1133">Transmembrane helix</keyword>